<dbReference type="GO" id="GO:0003824">
    <property type="term" value="F:catalytic activity"/>
    <property type="evidence" value="ECO:0007669"/>
    <property type="project" value="InterPro"/>
</dbReference>
<evidence type="ECO:0000313" key="3">
    <source>
        <dbReference type="Proteomes" id="UP000241426"/>
    </source>
</evidence>
<accession>A0A2T3KB15</accession>
<name>A0A2T3KB15_9GAMM</name>
<proteinExistence type="predicted"/>
<dbReference type="SUPFAM" id="SSF52402">
    <property type="entry name" value="Adenine nucleotide alpha hydrolases-like"/>
    <property type="match status" value="1"/>
</dbReference>
<organism evidence="2 3">
    <name type="scientific">Photobacterium kishitanii</name>
    <dbReference type="NCBI Taxonomy" id="318456"/>
    <lineage>
        <taxon>Bacteria</taxon>
        <taxon>Pseudomonadati</taxon>
        <taxon>Pseudomonadota</taxon>
        <taxon>Gammaproteobacteria</taxon>
        <taxon>Vibrionales</taxon>
        <taxon>Vibrionaceae</taxon>
        <taxon>Photobacterium</taxon>
    </lineage>
</organism>
<dbReference type="AlphaFoldDB" id="A0A2T3KB15"/>
<evidence type="ECO:0000259" key="1">
    <source>
        <dbReference type="Pfam" id="PF01507"/>
    </source>
</evidence>
<feature type="domain" description="Phosphoadenosine phosphosulphate reductase" evidence="1">
    <location>
        <begin position="54"/>
        <end position="184"/>
    </location>
</feature>
<comment type="caution">
    <text evidence="2">The sequence shown here is derived from an EMBL/GenBank/DDBJ whole genome shotgun (WGS) entry which is preliminary data.</text>
</comment>
<dbReference type="Pfam" id="PF01507">
    <property type="entry name" value="PAPS_reduct"/>
    <property type="match status" value="1"/>
</dbReference>
<reference evidence="2 3" key="1">
    <citation type="submission" date="2018-01" db="EMBL/GenBank/DDBJ databases">
        <title>Whole genome sequencing of Histamine producing bacteria.</title>
        <authorList>
            <person name="Butler K."/>
        </authorList>
    </citation>
    <scope>NUCLEOTIDE SEQUENCE [LARGE SCALE GENOMIC DNA]</scope>
    <source>
        <strain evidence="2 3">FS-7.2</strain>
    </source>
</reference>
<dbReference type="InterPro" id="IPR014729">
    <property type="entry name" value="Rossmann-like_a/b/a_fold"/>
</dbReference>
<dbReference type="InterPro" id="IPR002500">
    <property type="entry name" value="PAPS_reduct_dom"/>
</dbReference>
<protein>
    <recommendedName>
        <fullName evidence="1">Phosphoadenosine phosphosulphate reductase domain-containing protein</fullName>
    </recommendedName>
</protein>
<evidence type="ECO:0000313" key="2">
    <source>
        <dbReference type="EMBL" id="PSU89795.1"/>
    </source>
</evidence>
<sequence length="530" mass="59839">MNIQNVSVTNRGTKLNSMVSGNITDEFFNRAEALIDHVIPDWDYKISAAPNTHYVLGLSGGVDSSALAAVMLIKHPEIPFKLLFCDTGDEPENVGEIITLFSQKFGADVTVATPPKSLYESIDNNGYLPSGKQRWCTASLKIKPWEDYMATLFKSDEETAVNFSGLRYDERDRKGILGVARVTSEHPFIDQKVERAAVVRLAAGLGVLSSIYFQGKSRSGCLTCFFQSKAETCSLYNWHPKSFMKAMKVEKLSPEILAKLDDSKHPIMAGGWYAGYPFSNMIIKGKYDTVYTDSILGGTERTDKEGFNWDYLTLDKPTNKNRKKKVSEQQIDMIGFNDLNKDEQDKSKDNSINLYVAVEHVSHPMMIAHCGVYEQRIITYSTTQSGLSRSINGYFYHRTMVSDGYYGSKERYKEQSNITVLCIKFSRGIIPEVDYDDGSYTWKPDISYAETAHTLRAISRIANYEYQKQQTILTNDIAAKEYVQKIDEMGINIGKLIGVGHFTPIQRDEELRDFSYDEDVKTVRCVACSL</sequence>
<dbReference type="RefSeq" id="WP_107290174.1">
    <property type="nucleotide sequence ID" value="NZ_PYNF01000044.1"/>
</dbReference>
<gene>
    <name evidence="2" type="ORF">C9J27_24240</name>
</gene>
<dbReference type="Gene3D" id="3.40.50.620">
    <property type="entry name" value="HUPs"/>
    <property type="match status" value="1"/>
</dbReference>
<dbReference type="EMBL" id="PYNF01000044">
    <property type="protein sequence ID" value="PSU89795.1"/>
    <property type="molecule type" value="Genomic_DNA"/>
</dbReference>
<dbReference type="Proteomes" id="UP000241426">
    <property type="component" value="Unassembled WGS sequence"/>
</dbReference>